<keyword evidence="2" id="KW-1185">Reference proteome</keyword>
<dbReference type="Proteomes" id="UP000619788">
    <property type="component" value="Unassembled WGS sequence"/>
</dbReference>
<name>A0A8J3SRB8_9ACTN</name>
<gene>
    <name evidence="1" type="ORF">Psi01_80970</name>
</gene>
<dbReference type="AlphaFoldDB" id="A0A8J3SRB8"/>
<protein>
    <submittedName>
        <fullName evidence="1">Uncharacterized protein</fullName>
    </submittedName>
</protein>
<reference evidence="1 2" key="1">
    <citation type="submission" date="2021-01" db="EMBL/GenBank/DDBJ databases">
        <title>Whole genome shotgun sequence of Planobispora siamensis NBRC 107568.</title>
        <authorList>
            <person name="Komaki H."/>
            <person name="Tamura T."/>
        </authorList>
    </citation>
    <scope>NUCLEOTIDE SEQUENCE [LARGE SCALE GENOMIC DNA]</scope>
    <source>
        <strain evidence="1 2">NBRC 107568</strain>
    </source>
</reference>
<evidence type="ECO:0000313" key="1">
    <source>
        <dbReference type="EMBL" id="GIH97467.1"/>
    </source>
</evidence>
<evidence type="ECO:0000313" key="2">
    <source>
        <dbReference type="Proteomes" id="UP000619788"/>
    </source>
</evidence>
<comment type="caution">
    <text evidence="1">The sequence shown here is derived from an EMBL/GenBank/DDBJ whole genome shotgun (WGS) entry which is preliminary data.</text>
</comment>
<proteinExistence type="predicted"/>
<accession>A0A8J3SRB8</accession>
<organism evidence="1 2">
    <name type="scientific">Planobispora siamensis</name>
    <dbReference type="NCBI Taxonomy" id="936338"/>
    <lineage>
        <taxon>Bacteria</taxon>
        <taxon>Bacillati</taxon>
        <taxon>Actinomycetota</taxon>
        <taxon>Actinomycetes</taxon>
        <taxon>Streptosporangiales</taxon>
        <taxon>Streptosporangiaceae</taxon>
        <taxon>Planobispora</taxon>
    </lineage>
</organism>
<sequence>MASAVLDGVDHTLVHRGDEVFGADGLHASGEGVLARLLTHPADVLAGEGAAHQLVCIHDADNAANNTEAERVLCLQPGRTFGLTRTQEVPPMPARLPLARLTAR</sequence>
<dbReference type="EMBL" id="BOOJ01000085">
    <property type="protein sequence ID" value="GIH97467.1"/>
    <property type="molecule type" value="Genomic_DNA"/>
</dbReference>